<keyword evidence="2" id="KW-1185">Reference proteome</keyword>
<reference evidence="1" key="1">
    <citation type="submission" date="2015-04" db="UniProtKB">
        <authorList>
            <consortium name="EnsemblPlants"/>
        </authorList>
    </citation>
    <scope>IDENTIFICATION</scope>
    <source>
        <strain evidence="1">SL10</strain>
    </source>
</reference>
<dbReference type="EnsemblPlants" id="ONIVA01G05380.1">
    <property type="protein sequence ID" value="ONIVA01G05380.1"/>
    <property type="gene ID" value="ONIVA01G05380"/>
</dbReference>
<dbReference type="AlphaFoldDB" id="A0A0E0FGZ1"/>
<sequence>MVDVDSRLPVRPDLLRPCRRSPFLSRSVPAHRRPAAPARVVARFAHHLLGPPAGRCGCCIAGRFCAAVGDGARCLSLRCPDLSCSVAGRTNNKTLAYQIWHELSHSS</sequence>
<evidence type="ECO:0000313" key="1">
    <source>
        <dbReference type="EnsemblPlants" id="ONIVA01G05380.1"/>
    </source>
</evidence>
<proteinExistence type="predicted"/>
<reference evidence="1" key="2">
    <citation type="submission" date="2018-04" db="EMBL/GenBank/DDBJ databases">
        <title>OnivRS2 (Oryza nivara Reference Sequence Version 2).</title>
        <authorList>
            <person name="Zhang J."/>
            <person name="Kudrna D."/>
            <person name="Lee S."/>
            <person name="Talag J."/>
            <person name="Rajasekar S."/>
            <person name="Welchert J."/>
            <person name="Hsing Y.-I."/>
            <person name="Wing R.A."/>
        </authorList>
    </citation>
    <scope>NUCLEOTIDE SEQUENCE [LARGE SCALE GENOMIC DNA]</scope>
</reference>
<protein>
    <submittedName>
        <fullName evidence="1">Uncharacterized protein</fullName>
    </submittedName>
</protein>
<organism evidence="1">
    <name type="scientific">Oryza nivara</name>
    <name type="common">Indian wild rice</name>
    <name type="synonym">Oryza sativa f. spontanea</name>
    <dbReference type="NCBI Taxonomy" id="4536"/>
    <lineage>
        <taxon>Eukaryota</taxon>
        <taxon>Viridiplantae</taxon>
        <taxon>Streptophyta</taxon>
        <taxon>Embryophyta</taxon>
        <taxon>Tracheophyta</taxon>
        <taxon>Spermatophyta</taxon>
        <taxon>Magnoliopsida</taxon>
        <taxon>Liliopsida</taxon>
        <taxon>Poales</taxon>
        <taxon>Poaceae</taxon>
        <taxon>BOP clade</taxon>
        <taxon>Oryzoideae</taxon>
        <taxon>Oryzeae</taxon>
        <taxon>Oryzinae</taxon>
        <taxon>Oryza</taxon>
    </lineage>
</organism>
<dbReference type="HOGENOM" id="CLU_150930_0_0_1"/>
<dbReference type="Proteomes" id="UP000006591">
    <property type="component" value="Chromosome 1"/>
</dbReference>
<name>A0A0E0FGZ1_ORYNI</name>
<evidence type="ECO:0000313" key="2">
    <source>
        <dbReference type="Proteomes" id="UP000006591"/>
    </source>
</evidence>
<accession>A0A0E0FGZ1</accession>
<dbReference type="Gramene" id="ONIVA01G05380.1">
    <property type="protein sequence ID" value="ONIVA01G05380.1"/>
    <property type="gene ID" value="ONIVA01G05380"/>
</dbReference>